<dbReference type="PANTHER" id="PTHR24567">
    <property type="entry name" value="CRP FAMILY TRANSCRIPTIONAL REGULATORY PROTEIN"/>
    <property type="match status" value="1"/>
</dbReference>
<proteinExistence type="predicted"/>
<reference evidence="6" key="1">
    <citation type="journal article" date="2019" name="Int. J. Syst. Evol. Microbiol.">
        <title>The Global Catalogue of Microorganisms (GCM) 10K type strain sequencing project: providing services to taxonomists for standard genome sequencing and annotation.</title>
        <authorList>
            <consortium name="The Broad Institute Genomics Platform"/>
            <consortium name="The Broad Institute Genome Sequencing Center for Infectious Disease"/>
            <person name="Wu L."/>
            <person name="Ma J."/>
        </authorList>
    </citation>
    <scope>NUCLEOTIDE SEQUENCE [LARGE SCALE GENOMIC DNA]</scope>
    <source>
        <strain evidence="6">NBRC 103632</strain>
    </source>
</reference>
<organism evidence="5 6">
    <name type="scientific">Methylobacterium tardum</name>
    <dbReference type="NCBI Taxonomy" id="374432"/>
    <lineage>
        <taxon>Bacteria</taxon>
        <taxon>Pseudomonadati</taxon>
        <taxon>Pseudomonadota</taxon>
        <taxon>Alphaproteobacteria</taxon>
        <taxon>Hyphomicrobiales</taxon>
        <taxon>Methylobacteriaceae</taxon>
        <taxon>Methylobacterium</taxon>
    </lineage>
</organism>
<dbReference type="InterPro" id="IPR012318">
    <property type="entry name" value="HTH_CRP"/>
</dbReference>
<evidence type="ECO:0000313" key="6">
    <source>
        <dbReference type="Proteomes" id="UP001157440"/>
    </source>
</evidence>
<protein>
    <submittedName>
        <fullName evidence="5">Transcriptional regulator</fullName>
    </submittedName>
</protein>
<feature type="domain" description="HTH crp-type" evidence="4">
    <location>
        <begin position="174"/>
        <end position="240"/>
    </location>
</feature>
<dbReference type="Gene3D" id="1.10.10.10">
    <property type="entry name" value="Winged helix-like DNA-binding domain superfamily/Winged helix DNA-binding domain"/>
    <property type="match status" value="1"/>
</dbReference>
<dbReference type="InterPro" id="IPR036390">
    <property type="entry name" value="WH_DNA-bd_sf"/>
</dbReference>
<dbReference type="SUPFAM" id="SSF51206">
    <property type="entry name" value="cAMP-binding domain-like"/>
    <property type="match status" value="1"/>
</dbReference>
<dbReference type="PROSITE" id="PS51063">
    <property type="entry name" value="HTH_CRP_2"/>
    <property type="match status" value="1"/>
</dbReference>
<comment type="caution">
    <text evidence="5">The sequence shown here is derived from an EMBL/GenBank/DDBJ whole genome shotgun (WGS) entry which is preliminary data.</text>
</comment>
<dbReference type="InterPro" id="IPR000595">
    <property type="entry name" value="cNMP-bd_dom"/>
</dbReference>
<evidence type="ECO:0000256" key="2">
    <source>
        <dbReference type="ARBA" id="ARBA00023125"/>
    </source>
</evidence>
<name>A0AA37TP44_9HYPH</name>
<dbReference type="SUPFAM" id="SSF46785">
    <property type="entry name" value="Winged helix' DNA-binding domain"/>
    <property type="match status" value="1"/>
</dbReference>
<sequence>MSGPAADGRVREELVGSLLSRTAPFVMPIDNAAPTGNLLLDALPAADRGLIAPDLEAISHVKGQTIFEAGDAVTHITFPCDHAVVALVVSTRDGRTAETATIGHEGAVGGIVSQGRLPASANALVQNGGPMLRLEVERLQEAVRRSASLRDHFARYADCLLAQLLQTAACNALHPIEQRCLRWLMALQDRIQDDTLPVTHELLASMLGVQRTYLTRILRVLQEQGLIQVGRGRITILDRRAVSAAACECHARVRLHCEAVLGDVYGTENLDRTARVAAAAG</sequence>
<dbReference type="EMBL" id="BSPL01000019">
    <property type="protein sequence ID" value="GLS71943.1"/>
    <property type="molecule type" value="Genomic_DNA"/>
</dbReference>
<dbReference type="Proteomes" id="UP001157440">
    <property type="component" value="Unassembled WGS sequence"/>
</dbReference>
<gene>
    <name evidence="5" type="ORF">GCM10007890_39560</name>
</gene>
<dbReference type="GO" id="GO:0003700">
    <property type="term" value="F:DNA-binding transcription factor activity"/>
    <property type="evidence" value="ECO:0007669"/>
    <property type="project" value="TreeGrafter"/>
</dbReference>
<dbReference type="AlphaFoldDB" id="A0AA37TP44"/>
<dbReference type="PANTHER" id="PTHR24567:SF74">
    <property type="entry name" value="HTH-TYPE TRANSCRIPTIONAL REGULATOR ARCR"/>
    <property type="match status" value="1"/>
</dbReference>
<dbReference type="Gene3D" id="2.60.120.10">
    <property type="entry name" value="Jelly Rolls"/>
    <property type="match status" value="1"/>
</dbReference>
<evidence type="ECO:0000256" key="1">
    <source>
        <dbReference type="ARBA" id="ARBA00023015"/>
    </source>
</evidence>
<dbReference type="InterPro" id="IPR050397">
    <property type="entry name" value="Env_Response_Regulators"/>
</dbReference>
<evidence type="ECO:0000259" key="4">
    <source>
        <dbReference type="PROSITE" id="PS51063"/>
    </source>
</evidence>
<dbReference type="GO" id="GO:0003677">
    <property type="term" value="F:DNA binding"/>
    <property type="evidence" value="ECO:0007669"/>
    <property type="project" value="UniProtKB-KW"/>
</dbReference>
<keyword evidence="6" id="KW-1185">Reference proteome</keyword>
<keyword evidence="3" id="KW-0804">Transcription</keyword>
<keyword evidence="1" id="KW-0805">Transcription regulation</keyword>
<dbReference type="SMART" id="SM00419">
    <property type="entry name" value="HTH_CRP"/>
    <property type="match status" value="1"/>
</dbReference>
<dbReference type="Pfam" id="PF13545">
    <property type="entry name" value="HTH_Crp_2"/>
    <property type="match status" value="1"/>
</dbReference>
<keyword evidence="2" id="KW-0238">DNA-binding</keyword>
<dbReference type="InterPro" id="IPR036388">
    <property type="entry name" value="WH-like_DNA-bd_sf"/>
</dbReference>
<dbReference type="InterPro" id="IPR018490">
    <property type="entry name" value="cNMP-bd_dom_sf"/>
</dbReference>
<evidence type="ECO:0000256" key="3">
    <source>
        <dbReference type="ARBA" id="ARBA00023163"/>
    </source>
</evidence>
<dbReference type="InterPro" id="IPR014710">
    <property type="entry name" value="RmlC-like_jellyroll"/>
</dbReference>
<dbReference type="CDD" id="cd00038">
    <property type="entry name" value="CAP_ED"/>
    <property type="match status" value="1"/>
</dbReference>
<dbReference type="GO" id="GO:0005829">
    <property type="term" value="C:cytosol"/>
    <property type="evidence" value="ECO:0007669"/>
    <property type="project" value="TreeGrafter"/>
</dbReference>
<evidence type="ECO:0000313" key="5">
    <source>
        <dbReference type="EMBL" id="GLS71943.1"/>
    </source>
</evidence>
<accession>A0AA37TP44</accession>